<evidence type="ECO:0000256" key="11">
    <source>
        <dbReference type="PROSITE-ProRule" id="PRU00812"/>
    </source>
</evidence>
<comment type="caution">
    <text evidence="14">The sequence shown here is derived from an EMBL/GenBank/DDBJ whole genome shotgun (WGS) entry which is preliminary data.</text>
</comment>
<evidence type="ECO:0000256" key="4">
    <source>
        <dbReference type="ARBA" id="ARBA00022771"/>
    </source>
</evidence>
<evidence type="ECO:0000256" key="7">
    <source>
        <dbReference type="ARBA" id="ARBA00022912"/>
    </source>
</evidence>
<keyword evidence="7 12" id="KW-0904">Protein phosphatase</keyword>
<name>A0A835UJG4_VANPL</name>
<evidence type="ECO:0000313" key="14">
    <source>
        <dbReference type="EMBL" id="KAG0461636.1"/>
    </source>
</evidence>
<keyword evidence="6 12" id="KW-0862">Zinc</keyword>
<dbReference type="PANTHER" id="PTHR14732:SF0">
    <property type="entry name" value="RNA POLYMERASE II SUBUNIT B1 CTD PHOSPHATASE RPAP2-RELATED"/>
    <property type="match status" value="1"/>
</dbReference>
<comment type="catalytic activity">
    <reaction evidence="10 12">
        <text>O-phospho-L-threonyl-[protein] + H2O = L-threonyl-[protein] + phosphate</text>
        <dbReference type="Rhea" id="RHEA:47004"/>
        <dbReference type="Rhea" id="RHEA-COMP:11060"/>
        <dbReference type="Rhea" id="RHEA-COMP:11605"/>
        <dbReference type="ChEBI" id="CHEBI:15377"/>
        <dbReference type="ChEBI" id="CHEBI:30013"/>
        <dbReference type="ChEBI" id="CHEBI:43474"/>
        <dbReference type="ChEBI" id="CHEBI:61977"/>
        <dbReference type="EC" id="3.1.3.16"/>
    </reaction>
</comment>
<evidence type="ECO:0000256" key="1">
    <source>
        <dbReference type="ARBA" id="ARBA00004123"/>
    </source>
</evidence>
<dbReference type="Proteomes" id="UP000636800">
    <property type="component" value="Chromosome 11"/>
</dbReference>
<keyword evidence="5 12" id="KW-0378">Hydrolase</keyword>
<dbReference type="PANTHER" id="PTHR14732">
    <property type="entry name" value="RNA POLYMERASE II SUBUNIT B1 CTD PHOSPHATASE RPAP2-RELATED"/>
    <property type="match status" value="1"/>
</dbReference>
<sequence length="265" mass="29210">MAEAGPIPVVKTAEAIHRVQFILIDSNSCSARQHVASSSLLSRPDYEDVVIERSIAGVCGYPTCSNPLPPQRGHRARYRVSLRDHRVYELEETFKYCSEECLISSRTFSALLSEERVLEMVEAKVQHVLRLFEHGNDGNEGSVGEGDLVSSGLSIKEKELTGSREVSLWELVGTESAIEGYVPLRDRVGDSGPNLLPQQISGKQKEGTGNSLTQYAGSLAEYDVEIHPKTSSGANQQLSAMMREQLEEITISEKARGKESFIKDI</sequence>
<dbReference type="GO" id="GO:0008270">
    <property type="term" value="F:zinc ion binding"/>
    <property type="evidence" value="ECO:0007669"/>
    <property type="project" value="UniProtKB-KW"/>
</dbReference>
<keyword evidence="4 12" id="KW-0863">Zinc-finger</keyword>
<evidence type="ECO:0000256" key="9">
    <source>
        <dbReference type="ARBA" id="ARBA00047761"/>
    </source>
</evidence>
<evidence type="ECO:0000256" key="8">
    <source>
        <dbReference type="ARBA" id="ARBA00023242"/>
    </source>
</evidence>
<protein>
    <recommendedName>
        <fullName evidence="12">RNA polymerase II subunit B1 CTD phosphatase RPAP2 homolog</fullName>
        <ecNumber evidence="12">3.1.3.16</ecNumber>
    </recommendedName>
</protein>
<dbReference type="InterPro" id="IPR007308">
    <property type="entry name" value="Rtr1/RPAP2_dom"/>
</dbReference>
<dbReference type="PROSITE" id="PS51479">
    <property type="entry name" value="ZF_RTR1"/>
    <property type="match status" value="1"/>
</dbReference>
<dbReference type="Gene3D" id="1.25.40.820">
    <property type="match status" value="1"/>
</dbReference>
<keyword evidence="3 12" id="KW-0479">Metal-binding</keyword>
<evidence type="ECO:0000256" key="3">
    <source>
        <dbReference type="ARBA" id="ARBA00022723"/>
    </source>
</evidence>
<evidence type="ECO:0000256" key="12">
    <source>
        <dbReference type="RuleBase" id="RU367080"/>
    </source>
</evidence>
<accession>A0A835UJG4</accession>
<dbReference type="GO" id="GO:0005634">
    <property type="term" value="C:nucleus"/>
    <property type="evidence" value="ECO:0007669"/>
    <property type="project" value="UniProtKB-SubCell"/>
</dbReference>
<dbReference type="GO" id="GO:0005737">
    <property type="term" value="C:cytoplasm"/>
    <property type="evidence" value="ECO:0007669"/>
    <property type="project" value="TreeGrafter"/>
</dbReference>
<dbReference type="InterPro" id="IPR038534">
    <property type="entry name" value="Rtr1/RPAP2_sf"/>
</dbReference>
<comment type="function">
    <text evidence="12">Putative RNA polymerase II subunit B1 C-terminal domain (CTD) phosphatase involved in RNA polymerase II transcription regulation.</text>
</comment>
<reference evidence="14 15" key="1">
    <citation type="journal article" date="2020" name="Nat. Food">
        <title>A phased Vanilla planifolia genome enables genetic improvement of flavour and production.</title>
        <authorList>
            <person name="Hasing T."/>
            <person name="Tang H."/>
            <person name="Brym M."/>
            <person name="Khazi F."/>
            <person name="Huang T."/>
            <person name="Chambers A.H."/>
        </authorList>
    </citation>
    <scope>NUCLEOTIDE SEQUENCE [LARGE SCALE GENOMIC DNA]</scope>
    <source>
        <tissue evidence="14">Leaf</tissue>
    </source>
</reference>
<evidence type="ECO:0000256" key="5">
    <source>
        <dbReference type="ARBA" id="ARBA00022801"/>
    </source>
</evidence>
<dbReference type="Pfam" id="PF04181">
    <property type="entry name" value="RPAP2_Rtr1"/>
    <property type="match status" value="1"/>
</dbReference>
<proteinExistence type="inferred from homology"/>
<organism evidence="14 15">
    <name type="scientific">Vanilla planifolia</name>
    <name type="common">Vanilla</name>
    <dbReference type="NCBI Taxonomy" id="51239"/>
    <lineage>
        <taxon>Eukaryota</taxon>
        <taxon>Viridiplantae</taxon>
        <taxon>Streptophyta</taxon>
        <taxon>Embryophyta</taxon>
        <taxon>Tracheophyta</taxon>
        <taxon>Spermatophyta</taxon>
        <taxon>Magnoliopsida</taxon>
        <taxon>Liliopsida</taxon>
        <taxon>Asparagales</taxon>
        <taxon>Orchidaceae</taxon>
        <taxon>Vanilloideae</taxon>
        <taxon>Vanilleae</taxon>
        <taxon>Vanilla</taxon>
    </lineage>
</organism>
<comment type="similarity">
    <text evidence="2 11 12">Belongs to the RPAP2 family.</text>
</comment>
<keyword evidence="15" id="KW-1185">Reference proteome</keyword>
<evidence type="ECO:0000259" key="13">
    <source>
        <dbReference type="PROSITE" id="PS51479"/>
    </source>
</evidence>
<gene>
    <name evidence="14" type="ORF">HPP92_021933</name>
</gene>
<keyword evidence="8 12" id="KW-0539">Nucleus</keyword>
<dbReference type="EC" id="3.1.3.16" evidence="12"/>
<dbReference type="OrthoDB" id="1435597at2759"/>
<dbReference type="GO" id="GO:0043175">
    <property type="term" value="F:RNA polymerase core enzyme binding"/>
    <property type="evidence" value="ECO:0007669"/>
    <property type="project" value="UniProtKB-UniRule"/>
</dbReference>
<dbReference type="GO" id="GO:0008420">
    <property type="term" value="F:RNA polymerase II CTD heptapeptide repeat phosphatase activity"/>
    <property type="evidence" value="ECO:0007669"/>
    <property type="project" value="UniProtKB-UniRule"/>
</dbReference>
<dbReference type="InterPro" id="IPR039693">
    <property type="entry name" value="Rtr1/RPAP2"/>
</dbReference>
<evidence type="ECO:0000256" key="6">
    <source>
        <dbReference type="ARBA" id="ARBA00022833"/>
    </source>
</evidence>
<feature type="domain" description="RTR1-type" evidence="13">
    <location>
        <begin position="36"/>
        <end position="121"/>
    </location>
</feature>
<dbReference type="EMBL" id="JADCNL010000011">
    <property type="protein sequence ID" value="KAG0461636.1"/>
    <property type="molecule type" value="Genomic_DNA"/>
</dbReference>
<evidence type="ECO:0000313" key="15">
    <source>
        <dbReference type="Proteomes" id="UP000636800"/>
    </source>
</evidence>
<evidence type="ECO:0000256" key="10">
    <source>
        <dbReference type="ARBA" id="ARBA00048336"/>
    </source>
</evidence>
<comment type="subcellular location">
    <subcellularLocation>
        <location evidence="1 12">Nucleus</location>
    </subcellularLocation>
</comment>
<comment type="catalytic activity">
    <reaction evidence="9 12">
        <text>O-phospho-L-seryl-[protein] + H2O = L-seryl-[protein] + phosphate</text>
        <dbReference type="Rhea" id="RHEA:20629"/>
        <dbReference type="Rhea" id="RHEA-COMP:9863"/>
        <dbReference type="Rhea" id="RHEA-COMP:11604"/>
        <dbReference type="ChEBI" id="CHEBI:15377"/>
        <dbReference type="ChEBI" id="CHEBI:29999"/>
        <dbReference type="ChEBI" id="CHEBI:43474"/>
        <dbReference type="ChEBI" id="CHEBI:83421"/>
        <dbReference type="EC" id="3.1.3.16"/>
    </reaction>
</comment>
<dbReference type="AlphaFoldDB" id="A0A835UJG4"/>
<evidence type="ECO:0000256" key="2">
    <source>
        <dbReference type="ARBA" id="ARBA00005676"/>
    </source>
</evidence>